<protein>
    <submittedName>
        <fullName evidence="1">Uncharacterized protein</fullName>
    </submittedName>
</protein>
<proteinExistence type="predicted"/>
<reference evidence="1 2" key="1">
    <citation type="submission" date="2017-10" db="EMBL/GenBank/DDBJ databases">
        <title>Novel microbial diversity and functional potential in the marine mammal oral microbiome.</title>
        <authorList>
            <person name="Dudek N.K."/>
            <person name="Sun C.L."/>
            <person name="Burstein D."/>
            <person name="Kantor R.S."/>
            <person name="Aliaga Goltsman D.S."/>
            <person name="Bik E.M."/>
            <person name="Thomas B.C."/>
            <person name="Banfield J.F."/>
            <person name="Relman D.A."/>
        </authorList>
    </citation>
    <scope>NUCLEOTIDE SEQUENCE [LARGE SCALE GENOMIC DNA]</scope>
    <source>
        <strain evidence="1">DOLZORAL124_49_17</strain>
    </source>
</reference>
<evidence type="ECO:0000313" key="1">
    <source>
        <dbReference type="EMBL" id="PID55908.1"/>
    </source>
</evidence>
<gene>
    <name evidence="1" type="ORF">CSB45_13900</name>
</gene>
<name>A0A2G6E2F1_9BACT</name>
<sequence length="224" mass="25899">MISVQRLMMYLTPIWLLNIMCRVWPKMVIGLLCHWLNEKNPNLEYRRLAKRQGNFLPVAKKFSKLSDLSIIYLLKQDESLWKLYIPGLGKMISLGALRYIFLEIIFELGGKEGRDKVKSIIGTCRATLGGKILDGMFSHFKIETVLDLFEALPPAEVRSLLSSGQENVVALWLTHWDLRMNELGRAPKSPYWITQFSGERAYKIEELMRGLDFRTSFRGAIEDL</sequence>
<comment type="caution">
    <text evidence="1">The sequence shown here is derived from an EMBL/GenBank/DDBJ whole genome shotgun (WGS) entry which is preliminary data.</text>
</comment>
<dbReference type="Proteomes" id="UP000229740">
    <property type="component" value="Unassembled WGS sequence"/>
</dbReference>
<accession>A0A2G6E2F1</accession>
<dbReference type="EMBL" id="PDPS01000041">
    <property type="protein sequence ID" value="PID55908.1"/>
    <property type="molecule type" value="Genomic_DNA"/>
</dbReference>
<evidence type="ECO:0000313" key="2">
    <source>
        <dbReference type="Proteomes" id="UP000229740"/>
    </source>
</evidence>
<organism evidence="1 2">
    <name type="scientific">candidate division KSB3 bacterium</name>
    <dbReference type="NCBI Taxonomy" id="2044937"/>
    <lineage>
        <taxon>Bacteria</taxon>
        <taxon>candidate division KSB3</taxon>
    </lineage>
</organism>
<dbReference type="AlphaFoldDB" id="A0A2G6E2F1"/>